<dbReference type="InterPro" id="IPR036291">
    <property type="entry name" value="NAD(P)-bd_dom_sf"/>
</dbReference>
<dbReference type="AlphaFoldDB" id="A0A2T0TF05"/>
<name>A0A2T0TF05_9BACT</name>
<dbReference type="EMBL" id="PVTE01000003">
    <property type="protein sequence ID" value="PRY44247.1"/>
    <property type="molecule type" value="Genomic_DNA"/>
</dbReference>
<dbReference type="RefSeq" id="WP_106136658.1">
    <property type="nucleotide sequence ID" value="NZ_PVTE01000003.1"/>
</dbReference>
<dbReference type="Proteomes" id="UP000238375">
    <property type="component" value="Unassembled WGS sequence"/>
</dbReference>
<dbReference type="InterPro" id="IPR008030">
    <property type="entry name" value="NmrA-like"/>
</dbReference>
<comment type="caution">
    <text evidence="2">The sequence shown here is derived from an EMBL/GenBank/DDBJ whole genome shotgun (WGS) entry which is preliminary data.</text>
</comment>
<reference evidence="2 3" key="1">
    <citation type="submission" date="2018-03" db="EMBL/GenBank/DDBJ databases">
        <title>Genomic Encyclopedia of Archaeal and Bacterial Type Strains, Phase II (KMG-II): from individual species to whole genera.</title>
        <authorList>
            <person name="Goeker M."/>
        </authorList>
    </citation>
    <scope>NUCLEOTIDE SEQUENCE [LARGE SCALE GENOMIC DNA]</scope>
    <source>
        <strain evidence="2 3">DSM 28354</strain>
    </source>
</reference>
<organism evidence="2 3">
    <name type="scientific">Spirosoma oryzae</name>
    <dbReference type="NCBI Taxonomy" id="1469603"/>
    <lineage>
        <taxon>Bacteria</taxon>
        <taxon>Pseudomonadati</taxon>
        <taxon>Bacteroidota</taxon>
        <taxon>Cytophagia</taxon>
        <taxon>Cytophagales</taxon>
        <taxon>Cytophagaceae</taxon>
        <taxon>Spirosoma</taxon>
    </lineage>
</organism>
<dbReference type="OrthoDB" id="9780595at2"/>
<dbReference type="Gene3D" id="3.90.25.10">
    <property type="entry name" value="UDP-galactose 4-epimerase, domain 1"/>
    <property type="match status" value="1"/>
</dbReference>
<keyword evidence="3" id="KW-1185">Reference proteome</keyword>
<proteinExistence type="predicted"/>
<sequence>MILVTGATGQLGGAVMRQLQIRAFPDQLAAFVRDAEKAMQLHEQGISLRVGTYDEPASLDRAMEGIETVLLIAGTDEEKRVQQHRNVIDAAKRAGVRRIAYTSRELNDRYTLVNQLMHAHFQTEDYIKASGLPYTLFRNSLYMDAIPQFVGGDAVFGRGIVLPAGQGRVALALRSELGEAMANALARPSAGNVTYQLTGGASYSFADIANALTDLSGKSVTYTPVEPAAFTAQLQARGLSDVMARRITGFITDIANGQEDSVTTDLETLLGRKPTGLTDGLKSVFGY</sequence>
<dbReference type="PANTHER" id="PTHR47129">
    <property type="entry name" value="QUINONE OXIDOREDUCTASE 2"/>
    <property type="match status" value="1"/>
</dbReference>
<gene>
    <name evidence="2" type="ORF">CLV58_103216</name>
</gene>
<accession>A0A2T0TF05</accession>
<evidence type="ECO:0000259" key="1">
    <source>
        <dbReference type="Pfam" id="PF05368"/>
    </source>
</evidence>
<dbReference type="PANTHER" id="PTHR47129:SF1">
    <property type="entry name" value="NMRA-LIKE DOMAIN-CONTAINING PROTEIN"/>
    <property type="match status" value="1"/>
</dbReference>
<evidence type="ECO:0000313" key="2">
    <source>
        <dbReference type="EMBL" id="PRY44247.1"/>
    </source>
</evidence>
<dbReference type="InterPro" id="IPR052718">
    <property type="entry name" value="NmrA-type_oxidoreductase"/>
</dbReference>
<evidence type="ECO:0000313" key="3">
    <source>
        <dbReference type="Proteomes" id="UP000238375"/>
    </source>
</evidence>
<protein>
    <submittedName>
        <fullName evidence="2">NAD(P)H dehydrogenase (Quinone)</fullName>
    </submittedName>
</protein>
<dbReference type="Gene3D" id="3.40.50.720">
    <property type="entry name" value="NAD(P)-binding Rossmann-like Domain"/>
    <property type="match status" value="1"/>
</dbReference>
<dbReference type="Pfam" id="PF05368">
    <property type="entry name" value="NmrA"/>
    <property type="match status" value="1"/>
</dbReference>
<dbReference type="SUPFAM" id="SSF51735">
    <property type="entry name" value="NAD(P)-binding Rossmann-fold domains"/>
    <property type="match status" value="1"/>
</dbReference>
<dbReference type="CDD" id="cd05269">
    <property type="entry name" value="TMR_SDR_a"/>
    <property type="match status" value="1"/>
</dbReference>
<feature type="domain" description="NmrA-like" evidence="1">
    <location>
        <begin position="2"/>
        <end position="239"/>
    </location>
</feature>